<reference evidence="1 2" key="1">
    <citation type="journal article" date="2019" name="Nat. Ecol. Evol.">
        <title>Megaphylogeny resolves global patterns of mushroom evolution.</title>
        <authorList>
            <person name="Varga T."/>
            <person name="Krizsan K."/>
            <person name="Foldi C."/>
            <person name="Dima B."/>
            <person name="Sanchez-Garcia M."/>
            <person name="Sanchez-Ramirez S."/>
            <person name="Szollosi G.J."/>
            <person name="Szarkandi J.G."/>
            <person name="Papp V."/>
            <person name="Albert L."/>
            <person name="Andreopoulos W."/>
            <person name="Angelini C."/>
            <person name="Antonin V."/>
            <person name="Barry K.W."/>
            <person name="Bougher N.L."/>
            <person name="Buchanan P."/>
            <person name="Buyck B."/>
            <person name="Bense V."/>
            <person name="Catcheside P."/>
            <person name="Chovatia M."/>
            <person name="Cooper J."/>
            <person name="Damon W."/>
            <person name="Desjardin D."/>
            <person name="Finy P."/>
            <person name="Geml J."/>
            <person name="Haridas S."/>
            <person name="Hughes K."/>
            <person name="Justo A."/>
            <person name="Karasinski D."/>
            <person name="Kautmanova I."/>
            <person name="Kiss B."/>
            <person name="Kocsube S."/>
            <person name="Kotiranta H."/>
            <person name="LaButti K.M."/>
            <person name="Lechner B.E."/>
            <person name="Liimatainen K."/>
            <person name="Lipzen A."/>
            <person name="Lukacs Z."/>
            <person name="Mihaltcheva S."/>
            <person name="Morgado L.N."/>
            <person name="Niskanen T."/>
            <person name="Noordeloos M.E."/>
            <person name="Ohm R.A."/>
            <person name="Ortiz-Santana B."/>
            <person name="Ovrebo C."/>
            <person name="Racz N."/>
            <person name="Riley R."/>
            <person name="Savchenko A."/>
            <person name="Shiryaev A."/>
            <person name="Soop K."/>
            <person name="Spirin V."/>
            <person name="Szebenyi C."/>
            <person name="Tomsovsky M."/>
            <person name="Tulloss R.E."/>
            <person name="Uehling J."/>
            <person name="Grigoriev I.V."/>
            <person name="Vagvolgyi C."/>
            <person name="Papp T."/>
            <person name="Martin F.M."/>
            <person name="Miettinen O."/>
            <person name="Hibbett D.S."/>
            <person name="Nagy L.G."/>
        </authorList>
    </citation>
    <scope>NUCLEOTIDE SEQUENCE [LARGE SCALE GENOMIC DNA]</scope>
    <source>
        <strain evidence="1 2">NL-1719</strain>
    </source>
</reference>
<keyword evidence="1" id="KW-0378">Hydrolase</keyword>
<evidence type="ECO:0000313" key="2">
    <source>
        <dbReference type="Proteomes" id="UP000308600"/>
    </source>
</evidence>
<proteinExistence type="predicted"/>
<organism evidence="1 2">
    <name type="scientific">Pluteus cervinus</name>
    <dbReference type="NCBI Taxonomy" id="181527"/>
    <lineage>
        <taxon>Eukaryota</taxon>
        <taxon>Fungi</taxon>
        <taxon>Dikarya</taxon>
        <taxon>Basidiomycota</taxon>
        <taxon>Agaricomycotina</taxon>
        <taxon>Agaricomycetes</taxon>
        <taxon>Agaricomycetidae</taxon>
        <taxon>Agaricales</taxon>
        <taxon>Pluteineae</taxon>
        <taxon>Pluteaceae</taxon>
        <taxon>Pluteus</taxon>
    </lineage>
</organism>
<protein>
    <submittedName>
        <fullName evidence="1">P-loop containing nucleoside triphosphate hydrolase protein</fullName>
    </submittedName>
</protein>
<keyword evidence="2" id="KW-1185">Reference proteome</keyword>
<name>A0ACD3B5T3_9AGAR</name>
<accession>A0ACD3B5T3</accession>
<dbReference type="EMBL" id="ML208274">
    <property type="protein sequence ID" value="TFK73673.1"/>
    <property type="molecule type" value="Genomic_DNA"/>
</dbReference>
<evidence type="ECO:0000313" key="1">
    <source>
        <dbReference type="EMBL" id="TFK73673.1"/>
    </source>
</evidence>
<sequence>MPSFSEIRVKVHNVFGVRPCLWQVKVIQAILEKKQDVLVVAGTGMGKTLTFLAPAVFRPKGFIQLVVAPLNMLGEQQVTSLGKAKLDAIFIGADTATDENFLVKGTYSCVVITPEQLVKQDGGFAKLCKKSDFVEKIISVVFDEAHCASIWSDFRPGYKQAGYLRHLLGDTPFVAVSATMPQEIVENVFKALEIRKEGLVTIRTSTDRPNIRLHVRDIDHPLNSFRDLEFVLGKWQPGQPKPSKPPDKFVVFFDDINESIRAGHHIRSMLASFGEEYRDKVVWFNSDMTDEFKREAVERFRNGELWGLFASESFGLGMDIRDIKLVVQWRRIGSLSVLWQRIGCGARDQVLDATAVYLVEREYTDEERQRKEEEREKKEAKAQAENKKKRKRDEKEEESTSLPQKKRPRTSQVTPSLDESPSAPIAPKLLVDLCSLSDSDLEARYKAAEKVVLTGKRDASCIMDDFVNAKIRGLGCRRRLINLHFENSKAGKCSARRLLNRS</sequence>
<gene>
    <name evidence="1" type="ORF">BDN72DRAFT_814338</name>
</gene>
<dbReference type="Proteomes" id="UP000308600">
    <property type="component" value="Unassembled WGS sequence"/>
</dbReference>